<dbReference type="InterPro" id="IPR001356">
    <property type="entry name" value="HD"/>
</dbReference>
<dbReference type="InterPro" id="IPR050224">
    <property type="entry name" value="TALE_homeobox"/>
</dbReference>
<accession>A0A7S4QF48</accession>
<feature type="region of interest" description="Disordered" evidence="5">
    <location>
        <begin position="182"/>
        <end position="209"/>
    </location>
</feature>
<dbReference type="GO" id="GO:0005634">
    <property type="term" value="C:nucleus"/>
    <property type="evidence" value="ECO:0007669"/>
    <property type="project" value="UniProtKB-SubCell"/>
</dbReference>
<sequence length="449" mass="49151">MTSSIETLAATEGPPSPNGNGQQRKAQRKSSSLPPKTVEYLKAWMMSPEHVAHPYPTEQEKAQIMANTGIELKQLTNWFVNNRKRYWKPRVEARLQQQAQAAAATPSSVVVVPARRGSGIMNGCDVSYNQDQQVLLQPAPAPTTAQDISCTQQIPQTIEGHMFHHFNHQQKIMSHFQQFQPEANEVSGGSSCDSDEDDQSTNTSTSSVQGTVVSYDAPVAESVSGVIDETNGIITRHEVVDLHILKPTLSNDGALPTVNDVTISPLTSNDGIVKSFPGCQVSYTYSSDVQNNGEMVQACRENEILRLKNHCLNIYIAECHFNGAASSLAPSTTEITAASETSQRIRTVSVGSSCGSVFLKPSDSRVRPRAEPSQESCADTSPEECPITEEKAAKRPRVHCVPPSPQPQRPVYYGENMEKWREACRNASHGYCQSLPSLEEASHMFGYST</sequence>
<evidence type="ECO:0000259" key="6">
    <source>
        <dbReference type="PROSITE" id="PS50071"/>
    </source>
</evidence>
<dbReference type="PROSITE" id="PS50071">
    <property type="entry name" value="HOMEOBOX_2"/>
    <property type="match status" value="1"/>
</dbReference>
<dbReference type="GO" id="GO:0003677">
    <property type="term" value="F:DNA binding"/>
    <property type="evidence" value="ECO:0007669"/>
    <property type="project" value="UniProtKB-UniRule"/>
</dbReference>
<feature type="region of interest" description="Disordered" evidence="5">
    <location>
        <begin position="362"/>
        <end position="384"/>
    </location>
</feature>
<reference evidence="7" key="1">
    <citation type="submission" date="2021-01" db="EMBL/GenBank/DDBJ databases">
        <authorList>
            <person name="Corre E."/>
            <person name="Pelletier E."/>
            <person name="Niang G."/>
            <person name="Scheremetjew M."/>
            <person name="Finn R."/>
            <person name="Kale V."/>
            <person name="Holt S."/>
            <person name="Cochrane G."/>
            <person name="Meng A."/>
            <person name="Brown T."/>
            <person name="Cohen L."/>
        </authorList>
    </citation>
    <scope>NUCLEOTIDE SEQUENCE</scope>
    <source>
        <strain evidence="7">GSO104</strain>
    </source>
</reference>
<dbReference type="Pfam" id="PF05920">
    <property type="entry name" value="Homeobox_KN"/>
    <property type="match status" value="1"/>
</dbReference>
<dbReference type="InterPro" id="IPR009057">
    <property type="entry name" value="Homeodomain-like_sf"/>
</dbReference>
<dbReference type="InterPro" id="IPR008422">
    <property type="entry name" value="KN_HD"/>
</dbReference>
<name>A0A7S4QF48_9STRA</name>
<proteinExistence type="predicted"/>
<gene>
    <name evidence="7" type="ORF">DBRI00130_LOCUS1927</name>
</gene>
<keyword evidence="3 4" id="KW-0539">Nucleus</keyword>
<dbReference type="GO" id="GO:0006355">
    <property type="term" value="P:regulation of DNA-templated transcription"/>
    <property type="evidence" value="ECO:0007669"/>
    <property type="project" value="InterPro"/>
</dbReference>
<evidence type="ECO:0000313" key="7">
    <source>
        <dbReference type="EMBL" id="CAE4581792.1"/>
    </source>
</evidence>
<dbReference type="EMBL" id="HBNS01002393">
    <property type="protein sequence ID" value="CAE4581792.1"/>
    <property type="molecule type" value="Transcribed_RNA"/>
</dbReference>
<feature type="compositionally biased region" description="Basic and acidic residues" evidence="5">
    <location>
        <begin position="362"/>
        <end position="372"/>
    </location>
</feature>
<dbReference type="PANTHER" id="PTHR11850">
    <property type="entry name" value="HOMEOBOX PROTEIN TRANSCRIPTION FACTORS"/>
    <property type="match status" value="1"/>
</dbReference>
<comment type="subcellular location">
    <subcellularLocation>
        <location evidence="4">Nucleus</location>
    </subcellularLocation>
</comment>
<evidence type="ECO:0000256" key="5">
    <source>
        <dbReference type="SAM" id="MobiDB-lite"/>
    </source>
</evidence>
<feature type="compositionally biased region" description="Low complexity" evidence="5">
    <location>
        <begin position="200"/>
        <end position="209"/>
    </location>
</feature>
<evidence type="ECO:0000256" key="4">
    <source>
        <dbReference type="PROSITE-ProRule" id="PRU00108"/>
    </source>
</evidence>
<keyword evidence="1 4" id="KW-0238">DNA-binding</keyword>
<dbReference type="CDD" id="cd00086">
    <property type="entry name" value="homeodomain"/>
    <property type="match status" value="1"/>
</dbReference>
<feature type="region of interest" description="Disordered" evidence="5">
    <location>
        <begin position="1"/>
        <end position="34"/>
    </location>
</feature>
<feature type="domain" description="Homeobox" evidence="6">
    <location>
        <begin position="24"/>
        <end position="89"/>
    </location>
</feature>
<dbReference type="SUPFAM" id="SSF46689">
    <property type="entry name" value="Homeodomain-like"/>
    <property type="match status" value="1"/>
</dbReference>
<evidence type="ECO:0000256" key="3">
    <source>
        <dbReference type="ARBA" id="ARBA00023242"/>
    </source>
</evidence>
<dbReference type="Gene3D" id="1.10.10.60">
    <property type="entry name" value="Homeodomain-like"/>
    <property type="match status" value="1"/>
</dbReference>
<dbReference type="SMART" id="SM00389">
    <property type="entry name" value="HOX"/>
    <property type="match status" value="1"/>
</dbReference>
<keyword evidence="2 4" id="KW-0371">Homeobox</keyword>
<evidence type="ECO:0000256" key="1">
    <source>
        <dbReference type="ARBA" id="ARBA00023125"/>
    </source>
</evidence>
<protein>
    <recommendedName>
        <fullName evidence="6">Homeobox domain-containing protein</fullName>
    </recommendedName>
</protein>
<evidence type="ECO:0000256" key="2">
    <source>
        <dbReference type="ARBA" id="ARBA00023155"/>
    </source>
</evidence>
<organism evidence="7">
    <name type="scientific">Ditylum brightwellii</name>
    <dbReference type="NCBI Taxonomy" id="49249"/>
    <lineage>
        <taxon>Eukaryota</taxon>
        <taxon>Sar</taxon>
        <taxon>Stramenopiles</taxon>
        <taxon>Ochrophyta</taxon>
        <taxon>Bacillariophyta</taxon>
        <taxon>Mediophyceae</taxon>
        <taxon>Lithodesmiophycidae</taxon>
        <taxon>Lithodesmiales</taxon>
        <taxon>Lithodesmiaceae</taxon>
        <taxon>Ditylum</taxon>
    </lineage>
</organism>
<dbReference type="AlphaFoldDB" id="A0A7S4QF48"/>
<feature type="compositionally biased region" description="Polar residues" evidence="5">
    <location>
        <begin position="18"/>
        <end position="34"/>
    </location>
</feature>
<feature type="DNA-binding region" description="Homeobox" evidence="4">
    <location>
        <begin position="26"/>
        <end position="90"/>
    </location>
</feature>